<name>A0ABQ9ELP6_TEGGR</name>
<dbReference type="Pfam" id="PF00052">
    <property type="entry name" value="Laminin_B"/>
    <property type="match status" value="1"/>
</dbReference>
<feature type="disulfide bond" evidence="6">
    <location>
        <begin position="203"/>
        <end position="212"/>
    </location>
</feature>
<dbReference type="PROSITE" id="PS01248">
    <property type="entry name" value="EGF_LAM_1"/>
    <property type="match status" value="2"/>
</dbReference>
<comment type="caution">
    <text evidence="6">Lacks conserved residue(s) required for the propagation of feature annotation.</text>
</comment>
<dbReference type="SMART" id="SM00281">
    <property type="entry name" value="LamB"/>
    <property type="match status" value="1"/>
</dbReference>
<evidence type="ECO:0000256" key="2">
    <source>
        <dbReference type="ARBA" id="ARBA00022737"/>
    </source>
</evidence>
<dbReference type="SMART" id="SM00180">
    <property type="entry name" value="EGF_Lam"/>
    <property type="match status" value="4"/>
</dbReference>
<dbReference type="Gene3D" id="2.10.25.10">
    <property type="entry name" value="Laminin"/>
    <property type="match status" value="4"/>
</dbReference>
<dbReference type="SMART" id="SM00181">
    <property type="entry name" value="EGF"/>
    <property type="match status" value="3"/>
</dbReference>
<feature type="disulfide bond" evidence="6">
    <location>
        <begin position="314"/>
        <end position="326"/>
    </location>
</feature>
<feature type="disulfide bond" evidence="6">
    <location>
        <begin position="289"/>
        <end position="298"/>
    </location>
</feature>
<feature type="domain" description="Laminin IV type A" evidence="9">
    <location>
        <begin position="385"/>
        <end position="564"/>
    </location>
</feature>
<dbReference type="InterPro" id="IPR000742">
    <property type="entry name" value="EGF"/>
</dbReference>
<keyword evidence="2" id="KW-0677">Repeat</keyword>
<organism evidence="10 11">
    <name type="scientific">Tegillarca granosa</name>
    <name type="common">Malaysian cockle</name>
    <name type="synonym">Anadara granosa</name>
    <dbReference type="NCBI Taxonomy" id="220873"/>
    <lineage>
        <taxon>Eukaryota</taxon>
        <taxon>Metazoa</taxon>
        <taxon>Spiralia</taxon>
        <taxon>Lophotrochozoa</taxon>
        <taxon>Mollusca</taxon>
        <taxon>Bivalvia</taxon>
        <taxon>Autobranchia</taxon>
        <taxon>Pteriomorphia</taxon>
        <taxon>Arcoida</taxon>
        <taxon>Arcoidea</taxon>
        <taxon>Arcidae</taxon>
        <taxon>Tegillarca</taxon>
    </lineage>
</organism>
<evidence type="ECO:0000256" key="1">
    <source>
        <dbReference type="ARBA" id="ARBA00022729"/>
    </source>
</evidence>
<feature type="disulfide bond" evidence="6">
    <location>
        <begin position="335"/>
        <end position="344"/>
    </location>
</feature>
<gene>
    <name evidence="10" type="ORF">KUTeg_016655</name>
</gene>
<dbReference type="PROSITE" id="PS50027">
    <property type="entry name" value="EGF_LAM_2"/>
    <property type="match status" value="3"/>
</dbReference>
<evidence type="ECO:0000256" key="5">
    <source>
        <dbReference type="ARBA" id="ARBA00023292"/>
    </source>
</evidence>
<keyword evidence="4" id="KW-0325">Glycoprotein</keyword>
<feature type="disulfide bond" evidence="6">
    <location>
        <begin position="270"/>
        <end position="287"/>
    </location>
</feature>
<evidence type="ECO:0000313" key="10">
    <source>
        <dbReference type="EMBL" id="KAJ8306110.1"/>
    </source>
</evidence>
<sequence>MSCHNKPRCVSNLTIADFDDICLIPSYMTYIELGESSLTPNQYVMAVQFYLPGEAGVDLPVNVYSDGQVYRGMFRPRYCPGVSGCRGLIYFVDSPDNHVVTLPTSNVRITFNNTFGKEIWLDYLMLIPASLFSPSDLNLQPVDNSAAFLKNCVGPGFKLLKNCIHAFSCFAVSNFNNGAVACECDIDGSMSFECDRFGGQCQCRDNVIGRQCTDCREGYYGFPNCRPCDCPFGMCQPFTGECICPPRVVGDRCDQCAAETYGYDSLDCNCNSYGSSDLDCDKTTGLCQCLPNVGGRKCDHCLAGYRSFPSCTECDCNESGTNAEICDQDSGICQCKEYVGGRRCDSCQPGYFNIDPMNARGCTPCFCFGATSTCEMSSMYWAEIEDMTGWSITNTVEGAMREAGNVIAVLNILEENKIENPDEAMYWTAPKTYLGDKVSSYGGKLKFMTVAVLPREEDSNVEPLELQRPDVIIAGPNGTITYMFEDVPAQVSNNEVLMTEKYFMHSSDGSKVTRDQFMMILADINGLMIRANFYTNTKEVRLQNVKLDVASRDGLGDQAITVEQCLCPPGYNGTSCENKSSFIIAEYNQNTDHITVQPWIIIQFKVEMKKSCSRGYYRSRSFPYLGVCSPCNCNGHTDKCDPETGKWTIYTVNRKSRELRNAEEILLVIIVNNVYLINTGCILINVILQLKTLGTSTSMNPIMPEIKHDLFEREHSARSAPTKRRRLQLTSAAWQKFSGLTQISSLRTVFMSVHKTTIQGS</sequence>
<evidence type="ECO:0000259" key="8">
    <source>
        <dbReference type="PROSITE" id="PS50027"/>
    </source>
</evidence>
<evidence type="ECO:0000256" key="7">
    <source>
        <dbReference type="SAM" id="Phobius"/>
    </source>
</evidence>
<feature type="domain" description="Laminin EGF-like" evidence="8">
    <location>
        <begin position="182"/>
        <end position="227"/>
    </location>
</feature>
<accession>A0ABQ9ELP6</accession>
<dbReference type="PRINTS" id="PR00011">
    <property type="entry name" value="EGFLAMININ"/>
</dbReference>
<evidence type="ECO:0000256" key="6">
    <source>
        <dbReference type="PROSITE-ProRule" id="PRU00460"/>
    </source>
</evidence>
<dbReference type="SUPFAM" id="SSF57196">
    <property type="entry name" value="EGF/Laminin"/>
    <property type="match status" value="4"/>
</dbReference>
<comment type="caution">
    <text evidence="10">The sequence shown here is derived from an EMBL/GenBank/DDBJ whole genome shotgun (WGS) entry which is preliminary data.</text>
</comment>
<keyword evidence="1" id="KW-0732">Signal</keyword>
<feature type="disulfide bond" evidence="6">
    <location>
        <begin position="268"/>
        <end position="280"/>
    </location>
</feature>
<dbReference type="CDD" id="cd00055">
    <property type="entry name" value="EGF_Lam"/>
    <property type="match status" value="4"/>
</dbReference>
<dbReference type="PANTHER" id="PTHR10574:SF197">
    <property type="entry name" value="LAMININ SUBUNIT BETA-1 ISOFORM X1"/>
    <property type="match status" value="1"/>
</dbReference>
<keyword evidence="11" id="KW-1185">Reference proteome</keyword>
<dbReference type="Pfam" id="PF00053">
    <property type="entry name" value="EGF_laminin"/>
    <property type="match status" value="3"/>
</dbReference>
<dbReference type="EMBL" id="JARBDR010000813">
    <property type="protein sequence ID" value="KAJ8306110.1"/>
    <property type="molecule type" value="Genomic_DNA"/>
</dbReference>
<dbReference type="InterPro" id="IPR050440">
    <property type="entry name" value="Laminin/Netrin_ECM"/>
</dbReference>
<proteinExistence type="predicted"/>
<feature type="disulfide bond" evidence="6">
    <location>
        <begin position="184"/>
        <end position="201"/>
    </location>
</feature>
<keyword evidence="7" id="KW-0472">Membrane</keyword>
<evidence type="ECO:0000259" key="9">
    <source>
        <dbReference type="PROSITE" id="PS51115"/>
    </source>
</evidence>
<keyword evidence="7" id="KW-1133">Transmembrane helix</keyword>
<feature type="disulfide bond" evidence="6">
    <location>
        <begin position="182"/>
        <end position="194"/>
    </location>
</feature>
<feature type="disulfide bond" evidence="6">
    <location>
        <begin position="316"/>
        <end position="333"/>
    </location>
</feature>
<dbReference type="PROSITE" id="PS51115">
    <property type="entry name" value="LAMININ_IVA"/>
    <property type="match status" value="1"/>
</dbReference>
<protein>
    <submittedName>
        <fullName evidence="10">Uncharacterized protein</fullName>
    </submittedName>
</protein>
<dbReference type="Proteomes" id="UP001217089">
    <property type="component" value="Unassembled WGS sequence"/>
</dbReference>
<keyword evidence="3 6" id="KW-1015">Disulfide bond</keyword>
<keyword evidence="5 6" id="KW-0424">Laminin EGF-like domain</keyword>
<dbReference type="InterPro" id="IPR000034">
    <property type="entry name" value="Laminin_IV"/>
</dbReference>
<evidence type="ECO:0000256" key="4">
    <source>
        <dbReference type="ARBA" id="ARBA00023180"/>
    </source>
</evidence>
<dbReference type="PANTHER" id="PTHR10574">
    <property type="entry name" value="NETRIN/LAMININ-RELATED"/>
    <property type="match status" value="1"/>
</dbReference>
<reference evidence="10 11" key="1">
    <citation type="submission" date="2022-12" db="EMBL/GenBank/DDBJ databases">
        <title>Chromosome-level genome of Tegillarca granosa.</title>
        <authorList>
            <person name="Kim J."/>
        </authorList>
    </citation>
    <scope>NUCLEOTIDE SEQUENCE [LARGE SCALE GENOMIC DNA]</scope>
    <source>
        <strain evidence="10">Teg-2019</strain>
        <tissue evidence="10">Adductor muscle</tissue>
    </source>
</reference>
<keyword evidence="7" id="KW-0812">Transmembrane</keyword>
<evidence type="ECO:0000256" key="3">
    <source>
        <dbReference type="ARBA" id="ARBA00023157"/>
    </source>
</evidence>
<dbReference type="InterPro" id="IPR002049">
    <property type="entry name" value="LE_dom"/>
</dbReference>
<feature type="domain" description="Laminin EGF-like" evidence="8">
    <location>
        <begin position="268"/>
        <end position="313"/>
    </location>
</feature>
<feature type="domain" description="Laminin EGF-like" evidence="8">
    <location>
        <begin position="314"/>
        <end position="364"/>
    </location>
</feature>
<evidence type="ECO:0000313" key="11">
    <source>
        <dbReference type="Proteomes" id="UP001217089"/>
    </source>
</evidence>
<feature type="transmembrane region" description="Helical" evidence="7">
    <location>
        <begin position="665"/>
        <end position="688"/>
    </location>
</feature>